<feature type="transmembrane region" description="Helical" evidence="5">
    <location>
        <begin position="240"/>
        <end position="258"/>
    </location>
</feature>
<comment type="subcellular location">
    <subcellularLocation>
        <location evidence="5">Cell membrane</location>
        <topology evidence="5">Multi-pass membrane protein</topology>
    </subcellularLocation>
    <subcellularLocation>
        <location evidence="1">Membrane</location>
        <topology evidence="1">Multi-pass membrane protein</topology>
    </subcellularLocation>
</comment>
<comment type="similarity">
    <text evidence="5">Belongs to the 4-toluene sulfonate uptake permease (TSUP) (TC 2.A.102) family.</text>
</comment>
<dbReference type="GO" id="GO:0005886">
    <property type="term" value="C:plasma membrane"/>
    <property type="evidence" value="ECO:0007669"/>
    <property type="project" value="UniProtKB-SubCell"/>
</dbReference>
<reference evidence="6" key="1">
    <citation type="submission" date="2020-07" db="EMBL/GenBank/DDBJ databases">
        <authorList>
            <person name="Camacho E."/>
        </authorList>
    </citation>
    <scope>NUCLEOTIDE SEQUENCE</scope>
    <source>
        <strain evidence="6">MPO218</strain>
    </source>
</reference>
<dbReference type="AlphaFoldDB" id="A0A975D6W5"/>
<evidence type="ECO:0000256" key="1">
    <source>
        <dbReference type="ARBA" id="ARBA00004141"/>
    </source>
</evidence>
<protein>
    <recommendedName>
        <fullName evidence="5">Probable membrane transporter protein</fullName>
    </recommendedName>
</protein>
<proteinExistence type="inferred from homology"/>
<evidence type="ECO:0000256" key="4">
    <source>
        <dbReference type="ARBA" id="ARBA00023136"/>
    </source>
</evidence>
<evidence type="ECO:0000256" key="3">
    <source>
        <dbReference type="ARBA" id="ARBA00022989"/>
    </source>
</evidence>
<accession>A0A975D6W5</accession>
<dbReference type="Proteomes" id="UP000664914">
    <property type="component" value="Chromosome"/>
</dbReference>
<dbReference type="EMBL" id="CP059319">
    <property type="protein sequence ID" value="QTH24032.1"/>
    <property type="molecule type" value="Genomic_DNA"/>
</dbReference>
<dbReference type="InterPro" id="IPR051598">
    <property type="entry name" value="TSUP/Inactive_protease-like"/>
</dbReference>
<evidence type="ECO:0000313" key="7">
    <source>
        <dbReference type="Proteomes" id="UP000664914"/>
    </source>
</evidence>
<feature type="transmembrane region" description="Helical" evidence="5">
    <location>
        <begin position="86"/>
        <end position="106"/>
    </location>
</feature>
<feature type="transmembrane region" description="Helical" evidence="5">
    <location>
        <begin position="214"/>
        <end position="233"/>
    </location>
</feature>
<dbReference type="Pfam" id="PF01925">
    <property type="entry name" value="TauE"/>
    <property type="match status" value="1"/>
</dbReference>
<evidence type="ECO:0000256" key="5">
    <source>
        <dbReference type="RuleBase" id="RU363041"/>
    </source>
</evidence>
<dbReference type="PANTHER" id="PTHR43701:SF12">
    <property type="entry name" value="MEMBRANE TRANSPORTER PROTEIN YTNM-RELATED"/>
    <property type="match status" value="1"/>
</dbReference>
<evidence type="ECO:0000313" key="6">
    <source>
        <dbReference type="EMBL" id="QTH24032.1"/>
    </source>
</evidence>
<organism evidence="6 7">
    <name type="scientific">Rhizorhabdus wittichii</name>
    <dbReference type="NCBI Taxonomy" id="160791"/>
    <lineage>
        <taxon>Bacteria</taxon>
        <taxon>Pseudomonadati</taxon>
        <taxon>Pseudomonadota</taxon>
        <taxon>Alphaproteobacteria</taxon>
        <taxon>Sphingomonadales</taxon>
        <taxon>Sphingomonadaceae</taxon>
        <taxon>Rhizorhabdus</taxon>
    </lineage>
</organism>
<keyword evidence="5" id="KW-1003">Cell membrane</keyword>
<keyword evidence="2 5" id="KW-0812">Transmembrane</keyword>
<dbReference type="OMA" id="GWGPVNT"/>
<name>A0A975D6W5_9SPHN</name>
<evidence type="ECO:0000256" key="2">
    <source>
        <dbReference type="ARBA" id="ARBA00022692"/>
    </source>
</evidence>
<keyword evidence="4 5" id="KW-0472">Membrane</keyword>
<dbReference type="PANTHER" id="PTHR43701">
    <property type="entry name" value="MEMBRANE TRANSPORTER PROTEIN MJ0441-RELATED"/>
    <property type="match status" value="1"/>
</dbReference>
<keyword evidence="3 5" id="KW-1133">Transmembrane helix</keyword>
<gene>
    <name evidence="6" type="ORF">HRJ34_11270</name>
</gene>
<dbReference type="RefSeq" id="WP_012050269.1">
    <property type="nucleotide sequence ID" value="NZ_CP059319.1"/>
</dbReference>
<sequence>MFSFLLPELTFAHIEALAPFIAVGFVAQVVDGALGMAFGVITNTLLVSVIGIAPARASASVHLVETFTTAASAVSHIAQRNVDWRLFARLVLPGMLGGILGAYLLANIDGSVARPFVMAYLVGIGVYLLWRAWRMDHGAEHKPAKVIAPLGLVGGFLDAAGGGGWGPVVTSNLLVQGTEPRRTIGTVNTAEFFLTSTISLTFVATLGLQAFTIAAVGLIIGGLLAAPIGALLVKRIPAKRLLTMVGIVLVATSVFSLWKALA</sequence>
<reference evidence="6" key="2">
    <citation type="submission" date="2021-04" db="EMBL/GenBank/DDBJ databases">
        <title>Isolation and genomic analysis of the ibuprofen-degrading bacterium Sphingomonas strain MPO218.</title>
        <authorList>
            <person name="Aulestia M."/>
            <person name="Flores A."/>
            <person name="Mangas E.L."/>
            <person name="Perez-Pulido A.J."/>
            <person name="Santero E."/>
            <person name="Camacho E.M."/>
        </authorList>
    </citation>
    <scope>NUCLEOTIDE SEQUENCE</scope>
    <source>
        <strain evidence="6">MPO218</strain>
    </source>
</reference>
<feature type="transmembrane region" description="Helical" evidence="5">
    <location>
        <begin position="112"/>
        <end position="130"/>
    </location>
</feature>
<dbReference type="InterPro" id="IPR002781">
    <property type="entry name" value="TM_pro_TauE-like"/>
</dbReference>